<dbReference type="AlphaFoldDB" id="A0AAD4TB80"/>
<feature type="non-terminal residue" evidence="3">
    <location>
        <position position="291"/>
    </location>
</feature>
<evidence type="ECO:0000313" key="3">
    <source>
        <dbReference type="EMBL" id="KAI3953115.1"/>
    </source>
</evidence>
<accession>A0AAD4TB80</accession>
<sequence length="291" mass="33208">MPTRFPSLNKLDFRSSNGRPISPLVESNLSSLSSIYIYDCEELVFLPYALLRGNNICTELRIWNCDKFEGFIPNLDLEEKEFQNQVVIANPIPNPCLDTLTVCDCPAFNCWLEVRGFNALRMLNIGECSKSQKCIPSGIQYLPKLEHLSIGPLSDELNSFPFPAAMVDEKGAVIGDYFPSLRSILIAGWSKLQSIPDDLQYINSLQDLRIWDYPSLVALPEWVGNFASLRLLGVRRCKNLKYLPSHKQMQRLTSLQLLHIADCQVLMDRCKERGEESYKISHIPKIDYDSR</sequence>
<dbReference type="SUPFAM" id="SSF52058">
    <property type="entry name" value="L domain-like"/>
    <property type="match status" value="1"/>
</dbReference>
<organism evidence="3 4">
    <name type="scientific">Papaver atlanticum</name>
    <dbReference type="NCBI Taxonomy" id="357466"/>
    <lineage>
        <taxon>Eukaryota</taxon>
        <taxon>Viridiplantae</taxon>
        <taxon>Streptophyta</taxon>
        <taxon>Embryophyta</taxon>
        <taxon>Tracheophyta</taxon>
        <taxon>Spermatophyta</taxon>
        <taxon>Magnoliopsida</taxon>
        <taxon>Ranunculales</taxon>
        <taxon>Papaveraceae</taxon>
        <taxon>Papaveroideae</taxon>
        <taxon>Papaver</taxon>
    </lineage>
</organism>
<gene>
    <name evidence="3" type="ORF">MKW98_020310</name>
</gene>
<dbReference type="Pfam" id="PF25019">
    <property type="entry name" value="LRR_R13L1-DRL21"/>
    <property type="match status" value="1"/>
</dbReference>
<evidence type="ECO:0000256" key="1">
    <source>
        <dbReference type="ARBA" id="ARBA00022614"/>
    </source>
</evidence>
<proteinExistence type="predicted"/>
<keyword evidence="1" id="KW-0433">Leucine-rich repeat</keyword>
<evidence type="ECO:0000259" key="2">
    <source>
        <dbReference type="Pfam" id="PF25019"/>
    </source>
</evidence>
<evidence type="ECO:0000313" key="4">
    <source>
        <dbReference type="Proteomes" id="UP001202328"/>
    </source>
</evidence>
<dbReference type="InterPro" id="IPR056789">
    <property type="entry name" value="LRR_R13L1-DRL21"/>
</dbReference>
<feature type="domain" description="R13L1/DRL21-like LRR repeat region" evidence="2">
    <location>
        <begin position="193"/>
        <end position="258"/>
    </location>
</feature>
<comment type="caution">
    <text evidence="3">The sequence shown here is derived from an EMBL/GenBank/DDBJ whole genome shotgun (WGS) entry which is preliminary data.</text>
</comment>
<reference evidence="3" key="1">
    <citation type="submission" date="2022-04" db="EMBL/GenBank/DDBJ databases">
        <title>A functionally conserved STORR gene fusion in Papaver species that diverged 16.8 million years ago.</title>
        <authorList>
            <person name="Catania T."/>
        </authorList>
    </citation>
    <scope>NUCLEOTIDE SEQUENCE</scope>
    <source>
        <strain evidence="3">S-188037</strain>
    </source>
</reference>
<dbReference type="InterPro" id="IPR032675">
    <property type="entry name" value="LRR_dom_sf"/>
</dbReference>
<dbReference type="PANTHER" id="PTHR36766:SF70">
    <property type="entry name" value="DISEASE RESISTANCE PROTEIN RGA4"/>
    <property type="match status" value="1"/>
</dbReference>
<dbReference type="PANTHER" id="PTHR36766">
    <property type="entry name" value="PLANT BROAD-SPECTRUM MILDEW RESISTANCE PROTEIN RPW8"/>
    <property type="match status" value="1"/>
</dbReference>
<dbReference type="EMBL" id="JAJJMB010002072">
    <property type="protein sequence ID" value="KAI3953115.1"/>
    <property type="molecule type" value="Genomic_DNA"/>
</dbReference>
<keyword evidence="4" id="KW-1185">Reference proteome</keyword>
<dbReference type="Proteomes" id="UP001202328">
    <property type="component" value="Unassembled WGS sequence"/>
</dbReference>
<protein>
    <recommendedName>
        <fullName evidence="2">R13L1/DRL21-like LRR repeat region domain-containing protein</fullName>
    </recommendedName>
</protein>
<name>A0AAD4TB80_9MAGN</name>
<dbReference type="Gene3D" id="3.80.10.10">
    <property type="entry name" value="Ribonuclease Inhibitor"/>
    <property type="match status" value="2"/>
</dbReference>